<sequence length="265" mass="28610">MSTALEDVAFLTRSPNRVAVLAALASGPQRRHELVEATGASRVTVGRILRDLDTRGWVARDGPTYETTTRGRLVAESLSSLRERLDAIDRLDPVLAHFPADRLDVPLEAFADAEVTVPDATAPNRHHRRIGTVGAAAAEARMYSHGVTREATEIHRQAVCTDGQRCELLLSQQGFDDSLDDEQVRAGFRDIVAAENATVSTVDEGPPVPFLARFDGRAFVGVTDDEGVPQGAVESTDATLLAWVDATLDDLAAEATPQQPDRFTS</sequence>
<dbReference type="InterPro" id="IPR057527">
    <property type="entry name" value="HVO_A0261-like_N"/>
</dbReference>
<protein>
    <submittedName>
        <fullName evidence="3">IclR helix-turn-helix domain-containing protein</fullName>
    </submittedName>
</protein>
<dbReference type="Proteomes" id="UP000199451">
    <property type="component" value="Unassembled WGS sequence"/>
</dbReference>
<evidence type="ECO:0000259" key="2">
    <source>
        <dbReference type="Pfam" id="PF25213"/>
    </source>
</evidence>
<dbReference type="STRING" id="660521.SAMN04487949_2450"/>
<dbReference type="Pfam" id="PF25213">
    <property type="entry name" value="HVO_A0261_N"/>
    <property type="match status" value="1"/>
</dbReference>
<dbReference type="InterPro" id="IPR036388">
    <property type="entry name" value="WH-like_DNA-bd_sf"/>
</dbReference>
<feature type="domain" description="HVO-A0261-like N-terminal" evidence="2">
    <location>
        <begin position="6"/>
        <end position="90"/>
    </location>
</feature>
<keyword evidence="4" id="KW-1185">Reference proteome</keyword>
<proteinExistence type="predicted"/>
<dbReference type="Pfam" id="PF08350">
    <property type="entry name" value="FilR1_middle"/>
    <property type="match status" value="1"/>
</dbReference>
<evidence type="ECO:0000259" key="1">
    <source>
        <dbReference type="Pfam" id="PF08350"/>
    </source>
</evidence>
<dbReference type="Gene3D" id="1.10.10.10">
    <property type="entry name" value="Winged helix-like DNA-binding domain superfamily/Winged helix DNA-binding domain"/>
    <property type="match status" value="1"/>
</dbReference>
<dbReference type="AlphaFoldDB" id="A0A1G9VNU8"/>
<feature type="domain" description="Methanogenesis regulatory protein FilR1 middle" evidence="1">
    <location>
        <begin position="123"/>
        <end position="251"/>
    </location>
</feature>
<name>A0A1G9VNU8_9EURY</name>
<organism evidence="3 4">
    <name type="scientific">Halogranum gelatinilyticum</name>
    <dbReference type="NCBI Taxonomy" id="660521"/>
    <lineage>
        <taxon>Archaea</taxon>
        <taxon>Methanobacteriati</taxon>
        <taxon>Methanobacteriota</taxon>
        <taxon>Stenosarchaea group</taxon>
        <taxon>Halobacteria</taxon>
        <taxon>Halobacteriales</taxon>
        <taxon>Haloferacaceae</taxon>
    </lineage>
</organism>
<dbReference type="EMBL" id="FNHL01000003">
    <property type="protein sequence ID" value="SDM73859.1"/>
    <property type="molecule type" value="Genomic_DNA"/>
</dbReference>
<accession>A0A1G9VNU8</accession>
<dbReference type="InterPro" id="IPR036390">
    <property type="entry name" value="WH_DNA-bd_sf"/>
</dbReference>
<dbReference type="RefSeq" id="WP_089697763.1">
    <property type="nucleotide sequence ID" value="NZ_FNHL01000003.1"/>
</dbReference>
<gene>
    <name evidence="3" type="ORF">SAMN04487949_2450</name>
</gene>
<dbReference type="OrthoDB" id="330490at2157"/>
<evidence type="ECO:0000313" key="3">
    <source>
        <dbReference type="EMBL" id="SDM73859.1"/>
    </source>
</evidence>
<dbReference type="InterPro" id="IPR013561">
    <property type="entry name" value="FilR1_middle_dom"/>
</dbReference>
<reference evidence="4" key="1">
    <citation type="submission" date="2016-10" db="EMBL/GenBank/DDBJ databases">
        <authorList>
            <person name="Varghese N."/>
            <person name="Submissions S."/>
        </authorList>
    </citation>
    <scope>NUCLEOTIDE SEQUENCE [LARGE SCALE GENOMIC DNA]</scope>
    <source>
        <strain evidence="4">CGMCC 1.10119</strain>
    </source>
</reference>
<evidence type="ECO:0000313" key="4">
    <source>
        <dbReference type="Proteomes" id="UP000199451"/>
    </source>
</evidence>
<dbReference type="SUPFAM" id="SSF46785">
    <property type="entry name" value="Winged helix' DNA-binding domain"/>
    <property type="match status" value="1"/>
</dbReference>